<proteinExistence type="predicted"/>
<dbReference type="NCBIfam" id="TIGR01451">
    <property type="entry name" value="B_ant_repeat"/>
    <property type="match status" value="1"/>
</dbReference>
<feature type="signal peptide" evidence="2">
    <location>
        <begin position="1"/>
        <end position="27"/>
    </location>
</feature>
<dbReference type="RefSeq" id="WP_379073716.1">
    <property type="nucleotide sequence ID" value="NZ_JBHULL010000002.1"/>
</dbReference>
<dbReference type="Gene3D" id="2.60.40.10">
    <property type="entry name" value="Immunoglobulins"/>
    <property type="match status" value="1"/>
</dbReference>
<dbReference type="Gene3D" id="2.60.40.1170">
    <property type="entry name" value="Mu homology domain, subdomain B"/>
    <property type="match status" value="1"/>
</dbReference>
<sequence>MVKAFLLYLLNGLLASILLCSANIAIAHDEISATAKISFNNLSFPFSSKANKNTSPPFYASHYSKHYIAPAPWQYWSKANEIVIASDVGTVTGTIKKSDGTLLFNFTCVQGTPYVQRFSGLPKDVPAYPLNTVISGAGLIIEATGSISVNLRNIASDNLGTDGSDANIKGNASLFSFGDAAIGTSFRVGYYRNGDLAGSAHTPIYSIMATENNTIVKIAGVATATLNAGQSYLFHAPMGALVESSGPAVMNTSADLDAPGGCGDSAYNPIPPIASLGQEYVVVRGEGNSTAEQTTVIATEANTVVTVTDFDLNGPQKKVTTYTLAQAGDFKTFEHGFVSGTYSAANPPGINTGRYSSSRIVASKNVEVFSGTAGISGGGGCEADVATLVPISSCSGSRKVETSKFTAYNNTDLSYFGYIITKSTAKIYLTTQQGTTNYTNSDIEAIPSIGTRKALGTSGLYLISFTKTDIGSPKTIILNSADQLTVSMVQQGGGFSMSNFISRFPEKGDQPTVSQTNCASATLTVNPNASSYQWYLNGNAISGANTNTYVASTSGNYTVSYSLDCGISAPSLPVNISLCNIDRSITKTVDVVYPELNTNVVFTLKAENLGDGNAVGVSVTDLLPDGFTYVSSVAPSGTSYDPVSGIWTIGDLASNASISLKITAKVVKTGVNINNATITGSQPDQVSNNDQSSAKTTTGSGDREMCVGTAMNDIVFDIPSGTNNVTVSGLPTGINAVYNNATKKLTISGTPTTPGPLKTYTVTGTSGAPLTITGNITVNGNVSSPVFNGGLTNARCAGTGTDTYVATAANATQIVYSMLPLSAGVIDAASGKVTWNNTFTGTATITATAKGCQEKSTDFTVTVNALPNLTLGADPEICQGFTTSFLPYTNALNNPTTYSITWDTPDFAPVNNQPLPAGNIPFNVPENAALGLHPGVLTIKNAAGCSTQINFNIKINPKPSAPHVLVPTNSQY</sequence>
<reference evidence="5" key="1">
    <citation type="journal article" date="2019" name="Int. J. Syst. Evol. Microbiol.">
        <title>The Global Catalogue of Microorganisms (GCM) 10K type strain sequencing project: providing services to taxonomists for standard genome sequencing and annotation.</title>
        <authorList>
            <consortium name="The Broad Institute Genomics Platform"/>
            <consortium name="The Broad Institute Genome Sequencing Center for Infectious Disease"/>
            <person name="Wu L."/>
            <person name="Ma J."/>
        </authorList>
    </citation>
    <scope>NUCLEOTIDE SEQUENCE [LARGE SCALE GENOMIC DNA]</scope>
    <source>
        <strain evidence="5">KCTC 42866</strain>
    </source>
</reference>
<keyword evidence="2" id="KW-0732">Signal</keyword>
<feature type="region of interest" description="Disordered" evidence="1">
    <location>
        <begin position="677"/>
        <end position="703"/>
    </location>
</feature>
<dbReference type="InterPro" id="IPR001434">
    <property type="entry name" value="OmcB-like_DUF11"/>
</dbReference>
<evidence type="ECO:0000259" key="3">
    <source>
        <dbReference type="Pfam" id="PF01345"/>
    </source>
</evidence>
<feature type="domain" description="DUF11" evidence="3">
    <location>
        <begin position="584"/>
        <end position="695"/>
    </location>
</feature>
<organism evidence="4 5">
    <name type="scientific">Pedobacter vanadiisoli</name>
    <dbReference type="NCBI Taxonomy" id="1761975"/>
    <lineage>
        <taxon>Bacteria</taxon>
        <taxon>Pseudomonadati</taxon>
        <taxon>Bacteroidota</taxon>
        <taxon>Sphingobacteriia</taxon>
        <taxon>Sphingobacteriales</taxon>
        <taxon>Sphingobacteriaceae</taxon>
        <taxon>Pedobacter</taxon>
    </lineage>
</organism>
<protein>
    <recommendedName>
        <fullName evidence="3">DUF11 domain-containing protein</fullName>
    </recommendedName>
</protein>
<feature type="chain" id="PRO_5046204940" description="DUF11 domain-containing protein" evidence="2">
    <location>
        <begin position="28"/>
        <end position="972"/>
    </location>
</feature>
<dbReference type="EMBL" id="JBHULL010000002">
    <property type="protein sequence ID" value="MFD2580966.1"/>
    <property type="molecule type" value="Genomic_DNA"/>
</dbReference>
<dbReference type="InterPro" id="IPR013783">
    <property type="entry name" value="Ig-like_fold"/>
</dbReference>
<accession>A0ABW5MF36</accession>
<keyword evidence="5" id="KW-1185">Reference proteome</keyword>
<evidence type="ECO:0000313" key="4">
    <source>
        <dbReference type="EMBL" id="MFD2580966.1"/>
    </source>
</evidence>
<evidence type="ECO:0000313" key="5">
    <source>
        <dbReference type="Proteomes" id="UP001597461"/>
    </source>
</evidence>
<evidence type="ECO:0000256" key="2">
    <source>
        <dbReference type="SAM" id="SignalP"/>
    </source>
</evidence>
<dbReference type="InterPro" id="IPR047589">
    <property type="entry name" value="DUF11_rpt"/>
</dbReference>
<gene>
    <name evidence="4" type="ORF">ACFSR6_00580</name>
</gene>
<dbReference type="Proteomes" id="UP001597461">
    <property type="component" value="Unassembled WGS sequence"/>
</dbReference>
<name>A0ABW5MF36_9SPHI</name>
<dbReference type="Pfam" id="PF01345">
    <property type="entry name" value="DUF11"/>
    <property type="match status" value="1"/>
</dbReference>
<feature type="compositionally biased region" description="Polar residues" evidence="1">
    <location>
        <begin position="677"/>
        <end position="700"/>
    </location>
</feature>
<comment type="caution">
    <text evidence="4">The sequence shown here is derived from an EMBL/GenBank/DDBJ whole genome shotgun (WGS) entry which is preliminary data.</text>
</comment>
<evidence type="ECO:0000256" key="1">
    <source>
        <dbReference type="SAM" id="MobiDB-lite"/>
    </source>
</evidence>